<feature type="domain" description="Rab-GAP TBC" evidence="3">
    <location>
        <begin position="90"/>
        <end position="266"/>
    </location>
</feature>
<dbReference type="PROSITE" id="PS50086">
    <property type="entry name" value="TBC_RABGAP"/>
    <property type="match status" value="1"/>
</dbReference>
<organism evidence="4 5">
    <name type="scientific">Dimargaris cristalligena</name>
    <dbReference type="NCBI Taxonomy" id="215637"/>
    <lineage>
        <taxon>Eukaryota</taxon>
        <taxon>Fungi</taxon>
        <taxon>Fungi incertae sedis</taxon>
        <taxon>Zoopagomycota</taxon>
        <taxon>Kickxellomycotina</taxon>
        <taxon>Dimargaritomycetes</taxon>
        <taxon>Dimargaritales</taxon>
        <taxon>Dimargaritaceae</taxon>
        <taxon>Dimargaris</taxon>
    </lineage>
</organism>
<evidence type="ECO:0000256" key="2">
    <source>
        <dbReference type="SAM" id="MobiDB-lite"/>
    </source>
</evidence>
<feature type="region of interest" description="Disordered" evidence="2">
    <location>
        <begin position="383"/>
        <end position="421"/>
    </location>
</feature>
<accession>A0A4P9ZSU5</accession>
<dbReference type="Proteomes" id="UP000268162">
    <property type="component" value="Unassembled WGS sequence"/>
</dbReference>
<dbReference type="PANTHER" id="PTHR20913:SF7">
    <property type="entry name" value="RE60063P"/>
    <property type="match status" value="1"/>
</dbReference>
<dbReference type="InterPro" id="IPR045913">
    <property type="entry name" value="TBC20/Gyp8-like"/>
</dbReference>
<dbReference type="AlphaFoldDB" id="A0A4P9ZSU5"/>
<name>A0A4P9ZSU5_9FUNG</name>
<dbReference type="Pfam" id="PF00566">
    <property type="entry name" value="RabGAP-TBC"/>
    <property type="match status" value="1"/>
</dbReference>
<dbReference type="SMART" id="SM00164">
    <property type="entry name" value="TBC"/>
    <property type="match status" value="1"/>
</dbReference>
<proteinExistence type="predicted"/>
<feature type="compositionally biased region" description="Polar residues" evidence="2">
    <location>
        <begin position="427"/>
        <end position="442"/>
    </location>
</feature>
<feature type="region of interest" description="Disordered" evidence="2">
    <location>
        <begin position="427"/>
        <end position="446"/>
    </location>
</feature>
<dbReference type="EMBL" id="ML002632">
    <property type="protein sequence ID" value="RKP36563.1"/>
    <property type="molecule type" value="Genomic_DNA"/>
</dbReference>
<dbReference type="PANTHER" id="PTHR20913">
    <property type="entry name" value="TBC1 DOMAIN FAMILY MEMBER 20/GTPASE"/>
    <property type="match status" value="1"/>
</dbReference>
<evidence type="ECO:0000313" key="5">
    <source>
        <dbReference type="Proteomes" id="UP000268162"/>
    </source>
</evidence>
<gene>
    <name evidence="4" type="ORF">BJ085DRAFT_39546</name>
</gene>
<dbReference type="GO" id="GO:0005789">
    <property type="term" value="C:endoplasmic reticulum membrane"/>
    <property type="evidence" value="ECO:0007669"/>
    <property type="project" value="TreeGrafter"/>
</dbReference>
<feature type="region of interest" description="Disordered" evidence="2">
    <location>
        <begin position="25"/>
        <end position="64"/>
    </location>
</feature>
<keyword evidence="1" id="KW-0343">GTPase activation</keyword>
<dbReference type="STRING" id="215637.A0A4P9ZSU5"/>
<sequence>MVTTSSPPTGAIARPSRIIRQIRRRRRRSKALGKATAATIDPETTASNTPPMAETPHLTPSSRGAPQYYLTGSCSFHNLRVLARRNSTGFINSDSRKRIWSTLLLIDRIDVPRHQVSVLAHPDEAQLKLDVGRTHFPLAPYQQDQLTQITHTLLRRNSWLHYYQGLNDICTVFLLVLGPELAPAAAENASLIYFRDFMSHDFQNVHIFLGCIYTLIQQEDSALYELILETELPPYFATSWILTWFSHDLRDIQLASRLFDFFLTTNPLMPIYFATALVLHHRSALLALEREFPMLHQYLGKVAGNLDIPTINVLIAETYRLWRKHSARRLFKSGFHRYSCISTYPALEKWLIQRADDGDDVVRSDHGEHLDLANCLPDLAEPPPSLFDTGNGDPNDSTDTEKPTPSVKGGKNSCATHPLDRPANHYEQLTSTWPQPTSNDPSPGSMRRIWVQTVDRLRNFNLYYKPHYHSPQVSQQAIMAMAVYAAGALFLYLQSFPPI</sequence>
<evidence type="ECO:0000256" key="1">
    <source>
        <dbReference type="ARBA" id="ARBA00022468"/>
    </source>
</evidence>
<reference evidence="5" key="1">
    <citation type="journal article" date="2018" name="Nat. Microbiol.">
        <title>Leveraging single-cell genomics to expand the fungal tree of life.</title>
        <authorList>
            <person name="Ahrendt S.R."/>
            <person name="Quandt C.A."/>
            <person name="Ciobanu D."/>
            <person name="Clum A."/>
            <person name="Salamov A."/>
            <person name="Andreopoulos B."/>
            <person name="Cheng J.F."/>
            <person name="Woyke T."/>
            <person name="Pelin A."/>
            <person name="Henrissat B."/>
            <person name="Reynolds N.K."/>
            <person name="Benny G.L."/>
            <person name="Smith M.E."/>
            <person name="James T.Y."/>
            <person name="Grigoriev I.V."/>
        </authorList>
    </citation>
    <scope>NUCLEOTIDE SEQUENCE [LARGE SCALE GENOMIC DNA]</scope>
    <source>
        <strain evidence="5">RSA 468</strain>
    </source>
</reference>
<dbReference type="InterPro" id="IPR000195">
    <property type="entry name" value="Rab-GAP-TBC_dom"/>
</dbReference>
<keyword evidence="5" id="KW-1185">Reference proteome</keyword>
<dbReference type="GO" id="GO:0006888">
    <property type="term" value="P:endoplasmic reticulum to Golgi vesicle-mediated transport"/>
    <property type="evidence" value="ECO:0007669"/>
    <property type="project" value="TreeGrafter"/>
</dbReference>
<protein>
    <submittedName>
        <fullName evidence="4">Rab-GTPase-TBC domain-containing protein</fullName>
    </submittedName>
</protein>
<dbReference type="InterPro" id="IPR035969">
    <property type="entry name" value="Rab-GAP_TBC_sf"/>
</dbReference>
<evidence type="ECO:0000313" key="4">
    <source>
        <dbReference type="EMBL" id="RKP36563.1"/>
    </source>
</evidence>
<dbReference type="GO" id="GO:0005096">
    <property type="term" value="F:GTPase activator activity"/>
    <property type="evidence" value="ECO:0007669"/>
    <property type="project" value="UniProtKB-KW"/>
</dbReference>
<evidence type="ECO:0000259" key="3">
    <source>
        <dbReference type="PROSITE" id="PS50086"/>
    </source>
</evidence>
<dbReference type="Gene3D" id="1.10.8.1310">
    <property type="match status" value="1"/>
</dbReference>
<dbReference type="SUPFAM" id="SSF47923">
    <property type="entry name" value="Ypt/Rab-GAP domain of gyp1p"/>
    <property type="match status" value="2"/>
</dbReference>
<dbReference type="Gene3D" id="1.10.472.80">
    <property type="entry name" value="Ypt/Rab-GAP domain of gyp1p, domain 3"/>
    <property type="match status" value="1"/>
</dbReference>